<feature type="region of interest" description="Disordered" evidence="7">
    <location>
        <begin position="275"/>
        <end position="345"/>
    </location>
</feature>
<proteinExistence type="inferred from homology"/>
<evidence type="ECO:0000256" key="6">
    <source>
        <dbReference type="ARBA" id="ARBA00023136"/>
    </source>
</evidence>
<dbReference type="EMBL" id="CP097218">
    <property type="protein sequence ID" value="UQN30850.1"/>
    <property type="molecule type" value="Genomic_DNA"/>
</dbReference>
<evidence type="ECO:0000259" key="9">
    <source>
        <dbReference type="Pfam" id="PF03458"/>
    </source>
</evidence>
<feature type="transmembrane region" description="Helical" evidence="8">
    <location>
        <begin position="128"/>
        <end position="148"/>
    </location>
</feature>
<evidence type="ECO:0000256" key="4">
    <source>
        <dbReference type="ARBA" id="ARBA00022692"/>
    </source>
</evidence>
<dbReference type="InterPro" id="IPR005115">
    <property type="entry name" value="Gly_transporter"/>
</dbReference>
<feature type="transmembrane region" description="Helical" evidence="8">
    <location>
        <begin position="74"/>
        <end position="91"/>
    </location>
</feature>
<keyword evidence="4 8" id="KW-0812">Transmembrane</keyword>
<dbReference type="PANTHER" id="PTHR30506:SF3">
    <property type="entry name" value="UPF0126 INNER MEMBRANE PROTEIN YADS-RELATED"/>
    <property type="match status" value="1"/>
</dbReference>
<evidence type="ECO:0000256" key="1">
    <source>
        <dbReference type="ARBA" id="ARBA00004651"/>
    </source>
</evidence>
<feature type="transmembrane region" description="Helical" evidence="8">
    <location>
        <begin position="160"/>
        <end position="177"/>
    </location>
</feature>
<feature type="domain" description="Glycine transporter" evidence="9">
    <location>
        <begin position="18"/>
        <end position="90"/>
    </location>
</feature>
<keyword evidence="3" id="KW-1003">Cell membrane</keyword>
<keyword evidence="6 8" id="KW-0472">Membrane</keyword>
<evidence type="ECO:0000313" key="11">
    <source>
        <dbReference type="Proteomes" id="UP001055868"/>
    </source>
</evidence>
<evidence type="ECO:0000256" key="5">
    <source>
        <dbReference type="ARBA" id="ARBA00022989"/>
    </source>
</evidence>
<protein>
    <submittedName>
        <fullName evidence="10">TRIC cation channel family protein</fullName>
    </submittedName>
</protein>
<evidence type="ECO:0000256" key="7">
    <source>
        <dbReference type="SAM" id="MobiDB-lite"/>
    </source>
</evidence>
<feature type="transmembrane region" description="Helical" evidence="8">
    <location>
        <begin position="14"/>
        <end position="34"/>
    </location>
</feature>
<keyword evidence="5 8" id="KW-1133">Transmembrane helix</keyword>
<sequence>MLVDPLELLVTNDLLRGLDLAGVFIMGVAAGALASRLNFDAVGFAIIGIVAGLGGGIVRDLIIGVDPPAAFDGPLYLACALAGSAFSYLIAAEATWWRRAVTGLDILAMALWAATGTAKSIGYGLEPLPAVLLGVTSAVGGGVIRDVLVGRVPAIFGGGPLYATGALVTAVATWGVVALGLPSAWVLAAVALGALLAGLAAWRRWHLPSHGEWQVTLSASQMKSLVRRVRKDERHRVALETGAIPVVDESVDDFADDSTIPDDDAAEFERRALGDGESAGTALPPEDPVDFPTGIVDAEPTPAPEDDPTPGSPDSSEPLDSPADEDRAPGDDEREPDASEDDGRR</sequence>
<feature type="compositionally biased region" description="Acidic residues" evidence="7">
    <location>
        <begin position="332"/>
        <end position="345"/>
    </location>
</feature>
<feature type="domain" description="Glycine transporter" evidence="9">
    <location>
        <begin position="104"/>
        <end position="175"/>
    </location>
</feature>
<evidence type="ECO:0000256" key="8">
    <source>
        <dbReference type="SAM" id="Phobius"/>
    </source>
</evidence>
<organism evidence="10 11">
    <name type="scientific">Brachybacterium kimchii</name>
    <dbReference type="NCBI Taxonomy" id="2942909"/>
    <lineage>
        <taxon>Bacteria</taxon>
        <taxon>Bacillati</taxon>
        <taxon>Actinomycetota</taxon>
        <taxon>Actinomycetes</taxon>
        <taxon>Micrococcales</taxon>
        <taxon>Dermabacteraceae</taxon>
        <taxon>Brachybacterium</taxon>
    </lineage>
</organism>
<evidence type="ECO:0000256" key="2">
    <source>
        <dbReference type="ARBA" id="ARBA00008193"/>
    </source>
</evidence>
<evidence type="ECO:0000256" key="3">
    <source>
        <dbReference type="ARBA" id="ARBA00022475"/>
    </source>
</evidence>
<accession>A0ABY4NBU5</accession>
<feature type="transmembrane region" description="Helical" evidence="8">
    <location>
        <begin position="183"/>
        <end position="202"/>
    </location>
</feature>
<comment type="subcellular location">
    <subcellularLocation>
        <location evidence="1">Cell membrane</location>
        <topology evidence="1">Multi-pass membrane protein</topology>
    </subcellularLocation>
</comment>
<feature type="transmembrane region" description="Helical" evidence="8">
    <location>
        <begin position="41"/>
        <end position="62"/>
    </location>
</feature>
<gene>
    <name evidence="10" type="ORF">M4486_06015</name>
</gene>
<reference evidence="10" key="1">
    <citation type="submission" date="2022-05" db="EMBL/GenBank/DDBJ databases">
        <title>Genomic analysis of Brachybacterium sp. CBA3104.</title>
        <authorList>
            <person name="Roh S.W."/>
            <person name="Kim Y.B."/>
            <person name="Kim Y."/>
        </authorList>
    </citation>
    <scope>NUCLEOTIDE SEQUENCE</scope>
    <source>
        <strain evidence="10">CBA3104</strain>
    </source>
</reference>
<dbReference type="Proteomes" id="UP001055868">
    <property type="component" value="Chromosome"/>
</dbReference>
<evidence type="ECO:0000313" key="10">
    <source>
        <dbReference type="EMBL" id="UQN30850.1"/>
    </source>
</evidence>
<dbReference type="Pfam" id="PF03458">
    <property type="entry name" value="Gly_transporter"/>
    <property type="match status" value="2"/>
</dbReference>
<name>A0ABY4NBU5_9MICO</name>
<comment type="similarity">
    <text evidence="2">Belongs to the UPF0126 family.</text>
</comment>
<dbReference type="RefSeq" id="WP_249480256.1">
    <property type="nucleotide sequence ID" value="NZ_CP097218.1"/>
</dbReference>
<dbReference type="PANTHER" id="PTHR30506">
    <property type="entry name" value="INNER MEMBRANE PROTEIN"/>
    <property type="match status" value="1"/>
</dbReference>
<keyword evidence="11" id="KW-1185">Reference proteome</keyword>